<organism evidence="5">
    <name type="scientific">Hydrogenovibrio crunogenus (strain DSM 25203 / XCL-2)</name>
    <name type="common">Thiomicrospira crunogena</name>
    <dbReference type="NCBI Taxonomy" id="317025"/>
    <lineage>
        <taxon>Bacteria</taxon>
        <taxon>Pseudomonadati</taxon>
        <taxon>Pseudomonadota</taxon>
        <taxon>Gammaproteobacteria</taxon>
        <taxon>Thiotrichales</taxon>
        <taxon>Piscirickettsiaceae</taxon>
        <taxon>Hydrogenovibrio</taxon>
    </lineage>
</organism>
<dbReference type="Pfam" id="PF04280">
    <property type="entry name" value="Tim44"/>
    <property type="match status" value="1"/>
</dbReference>
<dbReference type="OrthoDB" id="5298777at2"/>
<keyword evidence="2" id="KW-0472">Membrane</keyword>
<dbReference type="eggNOG" id="COG4395">
    <property type="taxonomic scope" value="Bacteria"/>
</dbReference>
<keyword evidence="2" id="KW-0812">Transmembrane</keyword>
<name>Q31J63_HYDCU</name>
<keyword evidence="2" id="KW-1133">Transmembrane helix</keyword>
<protein>
    <recommendedName>
        <fullName evidence="4">Tim44-like domain-containing protein</fullName>
    </recommendedName>
</protein>
<dbReference type="PANTHER" id="PTHR41542">
    <property type="entry name" value="BLL5807 PROTEIN"/>
    <property type="match status" value="1"/>
</dbReference>
<evidence type="ECO:0000259" key="4">
    <source>
        <dbReference type="SMART" id="SM00978"/>
    </source>
</evidence>
<evidence type="ECO:0000256" key="2">
    <source>
        <dbReference type="SAM" id="Phobius"/>
    </source>
</evidence>
<dbReference type="InterPro" id="IPR007379">
    <property type="entry name" value="Tim44-like_dom"/>
</dbReference>
<dbReference type="Gene3D" id="3.10.450.240">
    <property type="match status" value="1"/>
</dbReference>
<dbReference type="SUPFAM" id="SSF54427">
    <property type="entry name" value="NTF2-like"/>
    <property type="match status" value="1"/>
</dbReference>
<dbReference type="KEGG" id="tcx:Tcr_0214"/>
<feature type="transmembrane region" description="Helical" evidence="2">
    <location>
        <begin position="75"/>
        <end position="93"/>
    </location>
</feature>
<keyword evidence="3" id="KW-0732">Signal</keyword>
<dbReference type="SMART" id="SM00978">
    <property type="entry name" value="Tim44"/>
    <property type="match status" value="1"/>
</dbReference>
<feature type="region of interest" description="Disordered" evidence="1">
    <location>
        <begin position="44"/>
        <end position="63"/>
    </location>
</feature>
<dbReference type="EMBL" id="CP000109">
    <property type="protein sequence ID" value="ABB40810.1"/>
    <property type="molecule type" value="Genomic_DNA"/>
</dbReference>
<sequence length="306" mass="33451">MKKITLWFSMMAFTFFATMQVAEAKRFGGGGSFGYSKQIAPKKFNSTKPSSKTDAASAKNNTTAAGARTSGASRFLGPLAGIAAGGLLAAMLFGDGFDGIQLLDILLIALVAFLLFSFLKKRQATMMQPAYSRESSPSSFEAASRQTTTQMRENHAPTYDPYASGSLIGSGLSEQAESMTQKPDWFDEAGFMEAAKGHFVEIQKAWDALDSQELADYCTPELMAALQSEMDTFQAGENLTEVEELNAETVEMAIDGDYFIVSVRFNGFIREDRNDVAHAFNEIWHIRRLAAGEGNWQIAGIQQNQV</sequence>
<accession>Q31J63</accession>
<proteinExistence type="predicted"/>
<feature type="chain" id="PRO_5004220117" description="Tim44-like domain-containing protein" evidence="3">
    <location>
        <begin position="25"/>
        <end position="306"/>
    </location>
</feature>
<dbReference type="InterPro" id="IPR032710">
    <property type="entry name" value="NTF2-like_dom_sf"/>
</dbReference>
<feature type="compositionally biased region" description="Polar residues" evidence="1">
    <location>
        <begin position="44"/>
        <end position="54"/>
    </location>
</feature>
<feature type="transmembrane region" description="Helical" evidence="2">
    <location>
        <begin position="100"/>
        <end position="119"/>
    </location>
</feature>
<dbReference type="HOGENOM" id="CLU_052470_2_0_6"/>
<reference evidence="5" key="1">
    <citation type="submission" date="2006-07" db="EMBL/GenBank/DDBJ databases">
        <title>Complete sequence of Thiomicrospira crunogena XCL-2.</title>
        <authorList>
            <consortium name="US DOE Joint Genome Institute"/>
            <person name="Copeland A."/>
            <person name="Lucas S."/>
            <person name="Lapidus A."/>
            <person name="Barry K."/>
            <person name="Detter J.C."/>
            <person name="Glavina del Rio T."/>
            <person name="Hammon N."/>
            <person name="Israni S."/>
            <person name="Dalin E."/>
            <person name="Tice H."/>
            <person name="Pitluck S."/>
            <person name="Chain P."/>
            <person name="Malfatti S."/>
            <person name="Shin M."/>
            <person name="Vergez L."/>
            <person name="Schmutz J."/>
            <person name="Larimer F."/>
            <person name="Land M."/>
            <person name="Hauser L."/>
            <person name="Kyrpides N."/>
            <person name="Lykidis A."/>
            <person name="Scott K.M."/>
            <person name="Sievert S."/>
            <person name="Kerfeld C."/>
            <person name="Freyermuth S."/>
            <person name="Dobrinski K."/>
            <person name="Boller A."/>
            <person name="Fitzpatrick K."/>
            <person name="Thoma P."/>
            <person name="Moore J."/>
            <person name="Richardson P."/>
        </authorList>
    </citation>
    <scope>NUCLEOTIDE SEQUENCE</scope>
    <source>
        <strain evidence="5">XCL-2</strain>
    </source>
</reference>
<feature type="signal peptide" evidence="3">
    <location>
        <begin position="1"/>
        <end position="24"/>
    </location>
</feature>
<dbReference type="PANTHER" id="PTHR41542:SF1">
    <property type="entry name" value="BLL5807 PROTEIN"/>
    <property type="match status" value="1"/>
</dbReference>
<evidence type="ECO:0000256" key="1">
    <source>
        <dbReference type="SAM" id="MobiDB-lite"/>
    </source>
</evidence>
<gene>
    <name evidence="5" type="ordered locus">Tcr_0214</name>
</gene>
<evidence type="ECO:0000313" key="5">
    <source>
        <dbReference type="EMBL" id="ABB40810.1"/>
    </source>
</evidence>
<dbReference type="AlphaFoldDB" id="Q31J63"/>
<feature type="domain" description="Tim44-like" evidence="4">
    <location>
        <begin position="172"/>
        <end position="303"/>
    </location>
</feature>
<evidence type="ECO:0000256" key="3">
    <source>
        <dbReference type="SAM" id="SignalP"/>
    </source>
</evidence>
<dbReference type="STRING" id="317025.Tcr_0214"/>